<name>A0A413RCS6_9FIRM</name>
<dbReference type="EMBL" id="QSFD01000001">
    <property type="protein sequence ID" value="RHA20626.1"/>
    <property type="molecule type" value="Genomic_DNA"/>
</dbReference>
<dbReference type="RefSeq" id="WP_117969193.1">
    <property type="nucleotide sequence ID" value="NZ_JBGKIA010000007.1"/>
</dbReference>
<comment type="caution">
    <text evidence="1">The sequence shown here is derived from an EMBL/GenBank/DDBJ whole genome shotgun (WGS) entry which is preliminary data.</text>
</comment>
<evidence type="ECO:0000313" key="1">
    <source>
        <dbReference type="EMBL" id="RHA20626.1"/>
    </source>
</evidence>
<dbReference type="AlphaFoldDB" id="A0A413RCS6"/>
<gene>
    <name evidence="1" type="ORF">DW944_00210</name>
</gene>
<proteinExistence type="predicted"/>
<evidence type="ECO:0000313" key="2">
    <source>
        <dbReference type="Proteomes" id="UP000284779"/>
    </source>
</evidence>
<accession>A0A413RCS6</accession>
<dbReference type="Proteomes" id="UP000284779">
    <property type="component" value="Unassembled WGS sequence"/>
</dbReference>
<protein>
    <submittedName>
        <fullName evidence="1">Uncharacterized protein</fullName>
    </submittedName>
</protein>
<keyword evidence="2" id="KW-1185">Reference proteome</keyword>
<sequence>MVGAINSLRNLRQTCIKYSGSCKSCPLGRQMNINNTLCPHLTKPISWTDEKTTEMVRKIGG</sequence>
<organism evidence="1 2">
    <name type="scientific">Eubacterium ventriosum</name>
    <dbReference type="NCBI Taxonomy" id="39496"/>
    <lineage>
        <taxon>Bacteria</taxon>
        <taxon>Bacillati</taxon>
        <taxon>Bacillota</taxon>
        <taxon>Clostridia</taxon>
        <taxon>Eubacteriales</taxon>
        <taxon>Eubacteriaceae</taxon>
        <taxon>Eubacterium</taxon>
    </lineage>
</organism>
<reference evidence="1 2" key="1">
    <citation type="submission" date="2018-08" db="EMBL/GenBank/DDBJ databases">
        <title>A genome reference for cultivated species of the human gut microbiota.</title>
        <authorList>
            <person name="Zou Y."/>
            <person name="Xue W."/>
            <person name="Luo G."/>
        </authorList>
    </citation>
    <scope>NUCLEOTIDE SEQUENCE [LARGE SCALE GENOMIC DNA]</scope>
    <source>
        <strain evidence="1 2">AM44-11BH</strain>
    </source>
</reference>